<accession>U6GR29</accession>
<dbReference type="VEuPathDB" id="ToxoDB:EAH_00029610"/>
<proteinExistence type="predicted"/>
<keyword evidence="1" id="KW-0031">Aminopeptidase</keyword>
<reference evidence="1" key="1">
    <citation type="submission" date="2013-10" db="EMBL/GenBank/DDBJ databases">
        <title>Genomic analysis of the causative agents of coccidiosis in chickens.</title>
        <authorList>
            <person name="Reid A.J."/>
            <person name="Blake D."/>
            <person name="Billington K."/>
            <person name="Browne H."/>
            <person name="Dunn M."/>
            <person name="Hung S."/>
            <person name="Kawahara F."/>
            <person name="Miranda-Saavedra D."/>
            <person name="Mourier T."/>
            <person name="Nagra H."/>
            <person name="Otto T.D."/>
            <person name="Rawlings N."/>
            <person name="Sanchez A."/>
            <person name="Sanders M."/>
            <person name="Subramaniam C."/>
            <person name="Tay Y."/>
            <person name="Dear P."/>
            <person name="Doerig C."/>
            <person name="Gruber A."/>
            <person name="Parkinson J."/>
            <person name="Shirley M."/>
            <person name="Wan K.L."/>
            <person name="Berriman M."/>
            <person name="Tomley F."/>
            <person name="Pain A."/>
        </authorList>
    </citation>
    <scope>NUCLEOTIDE SEQUENCE</scope>
    <source>
        <strain evidence="1">Houghton</strain>
    </source>
</reference>
<reference evidence="1" key="2">
    <citation type="submission" date="2013-10" db="EMBL/GenBank/DDBJ databases">
        <authorList>
            <person name="Aslett M."/>
        </authorList>
    </citation>
    <scope>NUCLEOTIDE SEQUENCE</scope>
    <source>
        <strain evidence="1">Houghton</strain>
    </source>
</reference>
<keyword evidence="2" id="KW-1185">Reference proteome</keyword>
<dbReference type="InterPro" id="IPR036005">
    <property type="entry name" value="Creatinase/aminopeptidase-like"/>
</dbReference>
<dbReference type="GeneID" id="25271031"/>
<dbReference type="RefSeq" id="XP_013248031.1">
    <property type="nucleotide sequence ID" value="XM_013392577.1"/>
</dbReference>
<keyword evidence="1" id="KW-0378">Hydrolase</keyword>
<keyword evidence="1" id="KW-0645">Protease</keyword>
<dbReference type="PANTHER" id="PTHR43330">
    <property type="entry name" value="METHIONINE AMINOPEPTIDASE"/>
    <property type="match status" value="1"/>
</dbReference>
<protein>
    <submittedName>
        <fullName evidence="1">Methionine aminopeptidase, putative</fullName>
    </submittedName>
</protein>
<evidence type="ECO:0000313" key="1">
    <source>
        <dbReference type="EMBL" id="CDI82645.1"/>
    </source>
</evidence>
<sequence length="243" mass="24872">MNLGVLSAPPKWRLPAALSSRCLSPAAAATAATASAPARAAASRAAPAAATAAAAFPVLRCIGRFFSSAAGELPTPLFSGGRLKPQKRLFAPTLTEGKYAVLPAHEIPRGLRRPPYAVAADGRPQTPTAAAAAAAAAGDAAAGEEDGEEELFKDPLNWAVDEAGEVQTAENIKKIRKVCEVAAAALRLAVNNAKPGVTTEAIDGAVHRFLISRGAYPAAECLEVAIRSVKPGRPIGEVGKVIQ</sequence>
<dbReference type="EMBL" id="HG672615">
    <property type="protein sequence ID" value="CDI82645.1"/>
    <property type="molecule type" value="Genomic_DNA"/>
</dbReference>
<dbReference type="Proteomes" id="UP000018050">
    <property type="component" value="Unassembled WGS sequence"/>
</dbReference>
<dbReference type="PANTHER" id="PTHR43330:SF8">
    <property type="entry name" value="METHIONINE AMINOPEPTIDASE 1D, MITOCHONDRIAL"/>
    <property type="match status" value="1"/>
</dbReference>
<evidence type="ECO:0000313" key="2">
    <source>
        <dbReference type="Proteomes" id="UP000018050"/>
    </source>
</evidence>
<gene>
    <name evidence="1" type="ORF">EAH_00029610</name>
</gene>
<dbReference type="AlphaFoldDB" id="U6GR29"/>
<dbReference type="Gene3D" id="3.90.230.10">
    <property type="entry name" value="Creatinase/methionine aminopeptidase superfamily"/>
    <property type="match status" value="1"/>
</dbReference>
<dbReference type="SUPFAM" id="SSF55920">
    <property type="entry name" value="Creatinase/aminopeptidase"/>
    <property type="match status" value="1"/>
</dbReference>
<dbReference type="OrthoDB" id="3209743at2759"/>
<dbReference type="GO" id="GO:0070006">
    <property type="term" value="F:metalloaminopeptidase activity"/>
    <property type="evidence" value="ECO:0007669"/>
    <property type="project" value="TreeGrafter"/>
</dbReference>
<organism evidence="1 2">
    <name type="scientific">Eimeria acervulina</name>
    <name type="common">Coccidian parasite</name>
    <dbReference type="NCBI Taxonomy" id="5801"/>
    <lineage>
        <taxon>Eukaryota</taxon>
        <taxon>Sar</taxon>
        <taxon>Alveolata</taxon>
        <taxon>Apicomplexa</taxon>
        <taxon>Conoidasida</taxon>
        <taxon>Coccidia</taxon>
        <taxon>Eucoccidiorida</taxon>
        <taxon>Eimeriorina</taxon>
        <taxon>Eimeriidae</taxon>
        <taxon>Eimeria</taxon>
    </lineage>
</organism>
<name>U6GR29_EIMAC</name>